<reference evidence="7 8" key="1">
    <citation type="journal article" date="2021" name="Nat. Plants">
        <title>The Taxus genome provides insights into paclitaxel biosynthesis.</title>
        <authorList>
            <person name="Xiong X."/>
            <person name="Gou J."/>
            <person name="Liao Q."/>
            <person name="Li Y."/>
            <person name="Zhou Q."/>
            <person name="Bi G."/>
            <person name="Li C."/>
            <person name="Du R."/>
            <person name="Wang X."/>
            <person name="Sun T."/>
            <person name="Guo L."/>
            <person name="Liang H."/>
            <person name="Lu P."/>
            <person name="Wu Y."/>
            <person name="Zhang Z."/>
            <person name="Ro D.K."/>
            <person name="Shang Y."/>
            <person name="Huang S."/>
            <person name="Yan J."/>
        </authorList>
    </citation>
    <scope>NUCLEOTIDE SEQUENCE [LARGE SCALE GENOMIC DNA]</scope>
    <source>
        <strain evidence="7">Ta-2019</strain>
    </source>
</reference>
<evidence type="ECO:0000256" key="3">
    <source>
        <dbReference type="ARBA" id="ARBA00022723"/>
    </source>
</evidence>
<comment type="similarity">
    <text evidence="2">Belongs to the zinc-containing alcohol dehydrogenase family.</text>
</comment>
<evidence type="ECO:0000256" key="2">
    <source>
        <dbReference type="ARBA" id="ARBA00008072"/>
    </source>
</evidence>
<keyword evidence="4" id="KW-0862">Zinc</keyword>
<evidence type="ECO:0000313" key="8">
    <source>
        <dbReference type="Proteomes" id="UP000824469"/>
    </source>
</evidence>
<keyword evidence="3" id="KW-0479">Metal-binding</keyword>
<dbReference type="PANTHER" id="PTHR43161:SF9">
    <property type="entry name" value="SORBITOL DEHYDROGENASE"/>
    <property type="match status" value="1"/>
</dbReference>
<evidence type="ECO:0000313" key="7">
    <source>
        <dbReference type="EMBL" id="KAH9311911.1"/>
    </source>
</evidence>
<dbReference type="PANTHER" id="PTHR43161">
    <property type="entry name" value="SORBITOL DEHYDROGENASE"/>
    <property type="match status" value="1"/>
</dbReference>
<feature type="non-terminal residue" evidence="7">
    <location>
        <position position="93"/>
    </location>
</feature>
<dbReference type="Pfam" id="PF08240">
    <property type="entry name" value="ADH_N"/>
    <property type="match status" value="1"/>
</dbReference>
<evidence type="ECO:0000256" key="4">
    <source>
        <dbReference type="ARBA" id="ARBA00022833"/>
    </source>
</evidence>
<dbReference type="GO" id="GO:0016491">
    <property type="term" value="F:oxidoreductase activity"/>
    <property type="evidence" value="ECO:0007669"/>
    <property type="project" value="UniProtKB-KW"/>
</dbReference>
<dbReference type="Proteomes" id="UP000824469">
    <property type="component" value="Unassembled WGS sequence"/>
</dbReference>
<feature type="domain" description="Alcohol dehydrogenase-like N-terminal" evidence="6">
    <location>
        <begin position="46"/>
        <end position="92"/>
    </location>
</feature>
<accession>A0AA38FWQ5</accession>
<name>A0AA38FWQ5_TAXCH</name>
<comment type="caution">
    <text evidence="7">The sequence shown here is derived from an EMBL/GenBank/DDBJ whole genome shotgun (WGS) entry which is preliminary data.</text>
</comment>
<protein>
    <recommendedName>
        <fullName evidence="6">Alcohol dehydrogenase-like N-terminal domain-containing protein</fullName>
    </recommendedName>
</protein>
<gene>
    <name evidence="7" type="ORF">KI387_026946</name>
</gene>
<evidence type="ECO:0000256" key="5">
    <source>
        <dbReference type="ARBA" id="ARBA00023002"/>
    </source>
</evidence>
<dbReference type="EMBL" id="JAHRHJ020000006">
    <property type="protein sequence ID" value="KAH9311911.1"/>
    <property type="molecule type" value="Genomic_DNA"/>
</dbReference>
<dbReference type="GO" id="GO:0046872">
    <property type="term" value="F:metal ion binding"/>
    <property type="evidence" value="ECO:0007669"/>
    <property type="project" value="UniProtKB-KW"/>
</dbReference>
<dbReference type="InterPro" id="IPR011032">
    <property type="entry name" value="GroES-like_sf"/>
</dbReference>
<dbReference type="Gene3D" id="3.90.180.10">
    <property type="entry name" value="Medium-chain alcohol dehydrogenases, catalytic domain"/>
    <property type="match status" value="1"/>
</dbReference>
<keyword evidence="5" id="KW-0560">Oxidoreductase</keyword>
<organism evidence="7 8">
    <name type="scientific">Taxus chinensis</name>
    <name type="common">Chinese yew</name>
    <name type="synonym">Taxus wallichiana var. chinensis</name>
    <dbReference type="NCBI Taxonomy" id="29808"/>
    <lineage>
        <taxon>Eukaryota</taxon>
        <taxon>Viridiplantae</taxon>
        <taxon>Streptophyta</taxon>
        <taxon>Embryophyta</taxon>
        <taxon>Tracheophyta</taxon>
        <taxon>Spermatophyta</taxon>
        <taxon>Pinopsida</taxon>
        <taxon>Pinidae</taxon>
        <taxon>Conifers II</taxon>
        <taxon>Cupressales</taxon>
        <taxon>Taxaceae</taxon>
        <taxon>Taxus</taxon>
    </lineage>
</organism>
<evidence type="ECO:0000256" key="1">
    <source>
        <dbReference type="ARBA" id="ARBA00001947"/>
    </source>
</evidence>
<evidence type="ECO:0000259" key="6">
    <source>
        <dbReference type="Pfam" id="PF08240"/>
    </source>
</evidence>
<comment type="cofactor">
    <cofactor evidence="1">
        <name>Zn(2+)</name>
        <dbReference type="ChEBI" id="CHEBI:29105"/>
    </cofactor>
</comment>
<sequence>MDHNKAENRYNLYRYESPFIFSVTKPNRERMESARFLDDLEQPLGSEDVRLQIKAMSICGSDVHYLKHMRNSRIALKEPMVLGHESASIVIQT</sequence>
<dbReference type="SUPFAM" id="SSF50129">
    <property type="entry name" value="GroES-like"/>
    <property type="match status" value="1"/>
</dbReference>
<dbReference type="InterPro" id="IPR013154">
    <property type="entry name" value="ADH-like_N"/>
</dbReference>
<dbReference type="AlphaFoldDB" id="A0AA38FWQ5"/>
<keyword evidence="8" id="KW-1185">Reference proteome</keyword>
<proteinExistence type="inferred from homology"/>